<gene>
    <name evidence="10" type="primary">pal_1</name>
    <name evidence="8 11" type="synonym">pal</name>
    <name evidence="10" type="ORF">HT99x_00742</name>
    <name evidence="11" type="ORF">HT99x_013635</name>
</gene>
<name>A0A0Q9YX58_9GAMM</name>
<evidence type="ECO:0000313" key="12">
    <source>
        <dbReference type="Proteomes" id="UP000051497"/>
    </source>
</evidence>
<dbReference type="PROSITE" id="PS51257">
    <property type="entry name" value="PROKAR_LIPOPROTEIN"/>
    <property type="match status" value="1"/>
</dbReference>
<dbReference type="HAMAP" id="MF_02204">
    <property type="entry name" value="Pal"/>
    <property type="match status" value="1"/>
</dbReference>
<dbReference type="PATRIC" id="fig|1590043.3.peg.742"/>
<dbReference type="PRINTS" id="PR01021">
    <property type="entry name" value="OMPADOMAIN"/>
</dbReference>
<dbReference type="PANTHER" id="PTHR30329:SF21">
    <property type="entry name" value="LIPOPROTEIN YIAD-RELATED"/>
    <property type="match status" value="1"/>
</dbReference>
<comment type="similarity">
    <text evidence="8">Belongs to the Pal lipoprotein family.</text>
</comment>
<comment type="subcellular location">
    <subcellularLocation>
        <location evidence="8">Cell outer membrane</location>
        <topology evidence="8">Lipid-anchor</topology>
    </subcellularLocation>
</comment>
<dbReference type="PROSITE" id="PS51123">
    <property type="entry name" value="OMPA_2"/>
    <property type="match status" value="1"/>
</dbReference>
<dbReference type="AlphaFoldDB" id="A0A0Q9YX58"/>
<dbReference type="InterPro" id="IPR050330">
    <property type="entry name" value="Bact_OuterMem_StrucFunc"/>
</dbReference>
<evidence type="ECO:0000256" key="5">
    <source>
        <dbReference type="ARBA" id="ARBA00023237"/>
    </source>
</evidence>
<evidence type="ECO:0000256" key="3">
    <source>
        <dbReference type="ARBA" id="ARBA00023136"/>
    </source>
</evidence>
<dbReference type="InterPro" id="IPR014169">
    <property type="entry name" value="Pal_lipo_C"/>
</dbReference>
<dbReference type="InterPro" id="IPR036737">
    <property type="entry name" value="OmpA-like_sf"/>
</dbReference>
<dbReference type="CDD" id="cd07185">
    <property type="entry name" value="OmpA_C-like"/>
    <property type="match status" value="1"/>
</dbReference>
<keyword evidence="2 8" id="KW-0732">Signal</keyword>
<comment type="subunit">
    <text evidence="8">The Tol-Pal system is composed of five core proteins: the inner membrane proteins TolA, TolQ and TolR, the periplasmic protein TolB and the outer membrane protein Pal. They form a network linking the inner and outer membranes and the peptidoglycan layer.</text>
</comment>
<organism evidence="10">
    <name type="scientific">Candidatus Berkiella aquae</name>
    <dbReference type="NCBI Taxonomy" id="295108"/>
    <lineage>
        <taxon>Bacteria</taxon>
        <taxon>Pseudomonadati</taxon>
        <taxon>Pseudomonadota</taxon>
        <taxon>Gammaproteobacteria</taxon>
        <taxon>Candidatus Berkiellales</taxon>
        <taxon>Candidatus Berkiellaceae</taxon>
        <taxon>Candidatus Berkiella</taxon>
    </lineage>
</organism>
<dbReference type="PANTHER" id="PTHR30329">
    <property type="entry name" value="STATOR ELEMENT OF FLAGELLAR MOTOR COMPLEX"/>
    <property type="match status" value="1"/>
</dbReference>
<dbReference type="STRING" id="295108.HT99x_00742"/>
<dbReference type="Proteomes" id="UP000051497">
    <property type="component" value="Unassembled WGS sequence"/>
</dbReference>
<sequence length="168" mass="18321">MEIRGLRHLVLGVALCVGIVGCSHNAKNGANGGSEYGASTNGAGDGSDFTGSAEQRDLLAKRKFYFAYDRSEVSEGDYEAVYAHAEFLKNNPNHHVRVEGHADEHGSREYNIALGERRARTIANALMSQGVAPHQIATVSYGKEKPEAMGHSEDAYRLNRRAVIVYEN</sequence>
<dbReference type="PROSITE" id="PS01068">
    <property type="entry name" value="OMPA_1"/>
    <property type="match status" value="1"/>
</dbReference>
<evidence type="ECO:0000313" key="11">
    <source>
        <dbReference type="EMBL" id="MCS5712477.1"/>
    </source>
</evidence>
<evidence type="ECO:0000256" key="6">
    <source>
        <dbReference type="ARBA" id="ARBA00023288"/>
    </source>
</evidence>
<feature type="domain" description="OmpA-like" evidence="9">
    <location>
        <begin position="53"/>
        <end position="168"/>
    </location>
</feature>
<dbReference type="Pfam" id="PF00691">
    <property type="entry name" value="OmpA"/>
    <property type="match status" value="1"/>
</dbReference>
<comment type="caution">
    <text evidence="10">The sequence shown here is derived from an EMBL/GenBank/DDBJ whole genome shotgun (WGS) entry which is preliminary data.</text>
</comment>
<dbReference type="InterPro" id="IPR006664">
    <property type="entry name" value="OMP_bac"/>
</dbReference>
<keyword evidence="3 8" id="KW-0472">Membrane</keyword>
<dbReference type="RefSeq" id="WP_075065376.1">
    <property type="nucleotide sequence ID" value="NZ_LKAJ02000001.1"/>
</dbReference>
<dbReference type="GO" id="GO:0009279">
    <property type="term" value="C:cell outer membrane"/>
    <property type="evidence" value="ECO:0007669"/>
    <property type="project" value="UniProtKB-SubCell"/>
</dbReference>
<evidence type="ECO:0000256" key="2">
    <source>
        <dbReference type="ARBA" id="ARBA00022729"/>
    </source>
</evidence>
<evidence type="ECO:0000256" key="7">
    <source>
        <dbReference type="ARBA" id="ARBA00023306"/>
    </source>
</evidence>
<keyword evidence="7 8" id="KW-0131">Cell cycle</keyword>
<evidence type="ECO:0000259" key="9">
    <source>
        <dbReference type="PROSITE" id="PS51123"/>
    </source>
</evidence>
<evidence type="ECO:0000256" key="4">
    <source>
        <dbReference type="ARBA" id="ARBA00023139"/>
    </source>
</evidence>
<protein>
    <recommendedName>
        <fullName evidence="8">Peptidoglycan-associated lipoprotein</fullName>
        <shortName evidence="8">PAL</shortName>
    </recommendedName>
</protein>
<reference evidence="11" key="3">
    <citation type="submission" date="2021-06" db="EMBL/GenBank/DDBJ databases">
        <title>Genomic Description and Analysis of Intracellular Bacteria, Candidatus Berkiella cookevillensis and Candidatus Berkiella aquae.</title>
        <authorList>
            <person name="Kidane D.T."/>
            <person name="Mehari Y.T."/>
            <person name="Rice F.C."/>
            <person name="Arivett B.A."/>
            <person name="Farone A.L."/>
            <person name="Berk S.G."/>
            <person name="Farone M.B."/>
        </authorList>
    </citation>
    <scope>NUCLEOTIDE SEQUENCE</scope>
    <source>
        <strain evidence="11">HT99</strain>
    </source>
</reference>
<proteinExistence type="inferred from homology"/>
<reference evidence="10" key="1">
    <citation type="submission" date="2015-09" db="EMBL/GenBank/DDBJ databases">
        <title>Draft Genome Sequences of Two Novel Amoeba-resistant Intranuclear Bacteria, Candidatus Berkiella cookevillensis and Candidatus Berkiella aquae.</title>
        <authorList>
            <person name="Mehari Y.T."/>
            <person name="Arivett B.A."/>
            <person name="Farone A.L."/>
            <person name="Gunderson J.H."/>
            <person name="Farone M.B."/>
        </authorList>
    </citation>
    <scope>NUCLEOTIDE SEQUENCE [LARGE SCALE GENOMIC DNA]</scope>
    <source>
        <strain evidence="10">HT99</strain>
    </source>
</reference>
<keyword evidence="6 8" id="KW-0449">Lipoprotein</keyword>
<dbReference type="NCBIfam" id="TIGR02802">
    <property type="entry name" value="Pal_lipo"/>
    <property type="match status" value="1"/>
</dbReference>
<accession>A0A0Q9YX58</accession>
<dbReference type="InterPro" id="IPR006665">
    <property type="entry name" value="OmpA-like"/>
</dbReference>
<comment type="function">
    <text evidence="8">Part of the Tol-Pal system, which plays a role in outer membrane invagination during cell division and is important for maintaining outer membrane integrity.</text>
</comment>
<keyword evidence="12" id="KW-1185">Reference proteome</keyword>
<dbReference type="GO" id="GO:0051301">
    <property type="term" value="P:cell division"/>
    <property type="evidence" value="ECO:0007669"/>
    <property type="project" value="UniProtKB-UniRule"/>
</dbReference>
<dbReference type="InterPro" id="IPR006690">
    <property type="entry name" value="OMPA-like_CS"/>
</dbReference>
<dbReference type="InterPro" id="IPR039001">
    <property type="entry name" value="Pal"/>
</dbReference>
<keyword evidence="5 8" id="KW-0998">Cell outer membrane</keyword>
<dbReference type="EMBL" id="LKAJ02000001">
    <property type="protein sequence ID" value="MCS5712477.1"/>
    <property type="molecule type" value="Genomic_DNA"/>
</dbReference>
<dbReference type="SUPFAM" id="SSF103088">
    <property type="entry name" value="OmpA-like"/>
    <property type="match status" value="1"/>
</dbReference>
<reference evidence="11" key="2">
    <citation type="journal article" date="2016" name="Genome Announc.">
        <title>Draft Genome Sequences of Two Novel Amoeba-Resistant Intranuclear Bacteria, 'Candidatus Berkiella cookevillensis' and 'Candidatus Berkiella aquae'.</title>
        <authorList>
            <person name="Mehari Y.T."/>
            <person name="Arivett B.A."/>
            <person name="Farone A.L."/>
            <person name="Gunderson J.H."/>
            <person name="Farone M.B."/>
        </authorList>
    </citation>
    <scope>NUCLEOTIDE SEQUENCE</scope>
    <source>
        <strain evidence="11">HT99</strain>
    </source>
</reference>
<evidence type="ECO:0000256" key="8">
    <source>
        <dbReference type="HAMAP-Rule" id="MF_02204"/>
    </source>
</evidence>
<evidence type="ECO:0000313" key="10">
    <source>
        <dbReference type="EMBL" id="KRG22322.1"/>
    </source>
</evidence>
<keyword evidence="4 8" id="KW-0564">Palmitate</keyword>
<evidence type="ECO:0000256" key="1">
    <source>
        <dbReference type="ARBA" id="ARBA00022618"/>
    </source>
</evidence>
<keyword evidence="1 8" id="KW-0132">Cell division</keyword>
<dbReference type="Gene3D" id="3.30.1330.60">
    <property type="entry name" value="OmpA-like domain"/>
    <property type="match status" value="1"/>
</dbReference>
<dbReference type="EMBL" id="LKAJ01000002">
    <property type="protein sequence ID" value="KRG22322.1"/>
    <property type="molecule type" value="Genomic_DNA"/>
</dbReference>
<dbReference type="OrthoDB" id="9809164at2"/>